<protein>
    <submittedName>
        <fullName evidence="1">Uncharacterized protein</fullName>
    </submittedName>
</protein>
<evidence type="ECO:0000313" key="2">
    <source>
        <dbReference type="Proteomes" id="UP000294847"/>
    </source>
</evidence>
<sequence>MTGKFHDYNRRTIRNHTTCHRNLVCHHPGGNKKVSNHTQVLSLIIFSLSFDQRVAPSETEHLPDIEPAYPAHIAEPVYFFCSLSH</sequence>
<proteinExistence type="predicted"/>
<gene>
    <name evidence="1" type="ORF">PoMZ_07699</name>
</gene>
<name>A0A4P7NFS9_PYROR</name>
<reference evidence="1 2" key="1">
    <citation type="journal article" date="2019" name="Mol. Biol. Evol.">
        <title>Blast fungal genomes show frequent chromosomal changes, gene gains and losses, and effector gene turnover.</title>
        <authorList>
            <person name="Gomez Luciano L.B."/>
            <person name="Jason Tsai I."/>
            <person name="Chuma I."/>
            <person name="Tosa Y."/>
            <person name="Chen Y.H."/>
            <person name="Li J.Y."/>
            <person name="Li M.Y."/>
            <person name="Jade Lu M.Y."/>
            <person name="Nakayashiki H."/>
            <person name="Li W.H."/>
        </authorList>
    </citation>
    <scope>NUCLEOTIDE SEQUENCE [LARGE SCALE GENOMIC DNA]</scope>
    <source>
        <strain evidence="1">MZ5-1-6</strain>
    </source>
</reference>
<organism evidence="1 2">
    <name type="scientific">Pyricularia oryzae</name>
    <name type="common">Rice blast fungus</name>
    <name type="synonym">Magnaporthe oryzae</name>
    <dbReference type="NCBI Taxonomy" id="318829"/>
    <lineage>
        <taxon>Eukaryota</taxon>
        <taxon>Fungi</taxon>
        <taxon>Dikarya</taxon>
        <taxon>Ascomycota</taxon>
        <taxon>Pezizomycotina</taxon>
        <taxon>Sordariomycetes</taxon>
        <taxon>Sordariomycetidae</taxon>
        <taxon>Magnaporthales</taxon>
        <taxon>Pyriculariaceae</taxon>
        <taxon>Pyricularia</taxon>
    </lineage>
</organism>
<dbReference type="EMBL" id="CP034207">
    <property type="protein sequence ID" value="QBZ60757.1"/>
    <property type="molecule type" value="Genomic_DNA"/>
</dbReference>
<dbReference type="Proteomes" id="UP000294847">
    <property type="component" value="Chromosome 4"/>
</dbReference>
<accession>A0A4P7NFS9</accession>
<dbReference type="AlphaFoldDB" id="A0A4P7NFS9"/>
<evidence type="ECO:0000313" key="1">
    <source>
        <dbReference type="EMBL" id="QBZ60757.1"/>
    </source>
</evidence>